<dbReference type="AlphaFoldDB" id="A0A6J2MGH5"/>
<protein>
    <submittedName>
        <fullName evidence="6">UPF0764 protein C16orf89 homolog isoform X1</fullName>
    </submittedName>
</protein>
<dbReference type="GO" id="GO:0005829">
    <property type="term" value="C:cytosol"/>
    <property type="evidence" value="ECO:0007669"/>
    <property type="project" value="TreeGrafter"/>
</dbReference>
<evidence type="ECO:0000256" key="2">
    <source>
        <dbReference type="SAM" id="SignalP"/>
    </source>
</evidence>
<evidence type="ECO:0000256" key="1">
    <source>
        <dbReference type="SAM" id="MobiDB-lite"/>
    </source>
</evidence>
<sequence>MSSLGLLLLLLLLAPPLWSSSLPPLDTPEGKATIADLILSALERATSFLKKRLPEINLDGVVGFRVLEVQLDGVQKEWARDPQLQPPSSRVGTLVQKLVLLLHRSIFYLKMSDPQYLTEFQPTVQPGFWKLPRVWIHTNASMVYPTLEPQETFSEEQSDLCLVQLLGTSTDGSQPCRLSDFCRTLMTKPGCSGYSLSHQLLFFLSARMKGCTNGLFHQSPHYMNLFCANMMDLNQRVEAIGYAYPSRDIFMENIMLCGIGGFSDFYKLRWLEAILSWQKPQEGCFGMPDAEDEELSKVIQHQQHYLRRVKRREKQFADGCSSHNTAMAVAALGGFLYALAQYPPANRELQQATPPPPTATHVDGSIPATPGR</sequence>
<keyword evidence="4" id="KW-1185">Reference proteome</keyword>
<keyword evidence="2" id="KW-0732">Signal</keyword>
<reference evidence="3 5" key="1">
    <citation type="journal article" date="2020" name="Nature">
        <title>Six reference-quality genomes reveal evolution of bat adaptations.</title>
        <authorList>
            <person name="Jebb D."/>
            <person name="Huang Z."/>
            <person name="Pippel M."/>
            <person name="Hughes G.M."/>
            <person name="Lavrichenko K."/>
            <person name="Devanna P."/>
            <person name="Winkler S."/>
            <person name="Jermiin L.S."/>
            <person name="Skirmuntt E.C."/>
            <person name="Katzourakis A."/>
            <person name="Burkitt-Gray L."/>
            <person name="Ray D.A."/>
            <person name="Sullivan K.A.M."/>
            <person name="Roscito J.G."/>
            <person name="Kirilenko B.M."/>
            <person name="Davalos L.M."/>
            <person name="Corthals A.P."/>
            <person name="Power M.L."/>
            <person name="Jones G."/>
            <person name="Ransome R.D."/>
            <person name="Dechmann D.K.N."/>
            <person name="Locatelli A.G."/>
            <person name="Puechmaille S.J."/>
            <person name="Fedrigo O."/>
            <person name="Jarvis E.D."/>
            <person name="Hiller M."/>
            <person name="Vernes S.C."/>
            <person name="Myers E.W."/>
            <person name="Teeling E.C."/>
        </authorList>
    </citation>
    <scope>NUCLEOTIDE SEQUENCE [LARGE SCALE GENOMIC DNA]</scope>
    <source>
        <strain evidence="3">Bat1K_MPI-CBG_1</strain>
    </source>
</reference>
<organism evidence="4 6">
    <name type="scientific">Phyllostomus discolor</name>
    <name type="common">pale spear-nosed bat</name>
    <dbReference type="NCBI Taxonomy" id="89673"/>
    <lineage>
        <taxon>Eukaryota</taxon>
        <taxon>Metazoa</taxon>
        <taxon>Chordata</taxon>
        <taxon>Craniata</taxon>
        <taxon>Vertebrata</taxon>
        <taxon>Euteleostomi</taxon>
        <taxon>Mammalia</taxon>
        <taxon>Eutheria</taxon>
        <taxon>Laurasiatheria</taxon>
        <taxon>Chiroptera</taxon>
        <taxon>Yangochiroptera</taxon>
        <taxon>Phyllostomidae</taxon>
        <taxon>Phyllostominae</taxon>
        <taxon>Phyllostomus</taxon>
    </lineage>
</organism>
<dbReference type="InterPro" id="IPR031751">
    <property type="entry name" value="DUF4735"/>
</dbReference>
<dbReference type="CTD" id="100624690"/>
<dbReference type="Proteomes" id="UP000664940">
    <property type="component" value="Unassembled WGS sequence"/>
</dbReference>
<proteinExistence type="predicted"/>
<evidence type="ECO:0000313" key="3">
    <source>
        <dbReference type="EMBL" id="KAF6123297.1"/>
    </source>
</evidence>
<feature type="chain" id="PRO_5044641707" evidence="2">
    <location>
        <begin position="20"/>
        <end position="372"/>
    </location>
</feature>
<dbReference type="Pfam" id="PF15882">
    <property type="entry name" value="DUF4735"/>
    <property type="match status" value="1"/>
</dbReference>
<feature type="region of interest" description="Disordered" evidence="1">
    <location>
        <begin position="347"/>
        <end position="372"/>
    </location>
</feature>
<dbReference type="RefSeq" id="XP_028378519.1">
    <property type="nucleotide sequence ID" value="XM_028522718.2"/>
</dbReference>
<gene>
    <name evidence="6" type="primary">C3H16orf89</name>
    <name evidence="3" type="ORF">HJG60_001694</name>
</gene>
<dbReference type="GeneID" id="114504875"/>
<evidence type="ECO:0000313" key="6">
    <source>
        <dbReference type="RefSeq" id="XP_028378519.1"/>
    </source>
</evidence>
<dbReference type="Proteomes" id="UP000504628">
    <property type="component" value="Chromosome 3"/>
</dbReference>
<dbReference type="GO" id="GO:0016020">
    <property type="term" value="C:membrane"/>
    <property type="evidence" value="ECO:0007669"/>
    <property type="project" value="TreeGrafter"/>
</dbReference>
<reference evidence="6" key="2">
    <citation type="submission" date="2025-04" db="UniProtKB">
        <authorList>
            <consortium name="RefSeq"/>
        </authorList>
    </citation>
    <scope>IDENTIFICATION</scope>
    <source>
        <tissue evidence="6">Muscle</tissue>
    </source>
</reference>
<dbReference type="EMBL" id="JABVXQ010000002">
    <property type="protein sequence ID" value="KAF6123297.1"/>
    <property type="molecule type" value="Genomic_DNA"/>
</dbReference>
<name>A0A6J2MGH5_9CHIR</name>
<dbReference type="PANTHER" id="PTHR33539:SF1">
    <property type="entry name" value="UPF0764 PROTEIN C16ORF89"/>
    <property type="match status" value="1"/>
</dbReference>
<feature type="signal peptide" evidence="2">
    <location>
        <begin position="1"/>
        <end position="19"/>
    </location>
</feature>
<accession>A0A6J2MGH5</accession>
<dbReference type="KEGG" id="pdic:114504875"/>
<evidence type="ECO:0000313" key="4">
    <source>
        <dbReference type="Proteomes" id="UP000504628"/>
    </source>
</evidence>
<dbReference type="PANTHER" id="PTHR33539">
    <property type="entry name" value="UPF0764 PROTEIN C16ORF89"/>
    <property type="match status" value="1"/>
</dbReference>
<evidence type="ECO:0000313" key="5">
    <source>
        <dbReference type="Proteomes" id="UP000664940"/>
    </source>
</evidence>
<dbReference type="OrthoDB" id="5949187at2759"/>